<evidence type="ECO:0000313" key="3">
    <source>
        <dbReference type="Proteomes" id="UP000051574"/>
    </source>
</evidence>
<keyword evidence="3" id="KW-1185">Reference proteome</keyword>
<comment type="caution">
    <text evidence="2">The sequence shown here is derived from an EMBL/GenBank/DDBJ whole genome shotgun (WGS) entry which is preliminary data.</text>
</comment>
<name>A0A0T6AZQ2_9SCAR</name>
<organism evidence="2 3">
    <name type="scientific">Oryctes borbonicus</name>
    <dbReference type="NCBI Taxonomy" id="1629725"/>
    <lineage>
        <taxon>Eukaryota</taxon>
        <taxon>Metazoa</taxon>
        <taxon>Ecdysozoa</taxon>
        <taxon>Arthropoda</taxon>
        <taxon>Hexapoda</taxon>
        <taxon>Insecta</taxon>
        <taxon>Pterygota</taxon>
        <taxon>Neoptera</taxon>
        <taxon>Endopterygota</taxon>
        <taxon>Coleoptera</taxon>
        <taxon>Polyphaga</taxon>
        <taxon>Scarabaeiformia</taxon>
        <taxon>Scarabaeidae</taxon>
        <taxon>Dynastinae</taxon>
        <taxon>Oryctes</taxon>
    </lineage>
</organism>
<feature type="compositionally biased region" description="Low complexity" evidence="1">
    <location>
        <begin position="290"/>
        <end position="315"/>
    </location>
</feature>
<feature type="compositionally biased region" description="Basic and acidic residues" evidence="1">
    <location>
        <begin position="363"/>
        <end position="372"/>
    </location>
</feature>
<feature type="region of interest" description="Disordered" evidence="1">
    <location>
        <begin position="290"/>
        <end position="465"/>
    </location>
</feature>
<evidence type="ECO:0000256" key="1">
    <source>
        <dbReference type="SAM" id="MobiDB-lite"/>
    </source>
</evidence>
<sequence>HTNYKSNMILRQYHTVMTEISSIHYQDGEVHWTLLDDRQGCKFEVRTDGQATDGLVAQHSYDVSNLDHCAFHKVSVTPVHFNGNRGRTLQFMFERDITGLNIKSFEVNETDGQIIALWDGDRHPLCKVLISVNDHEFSPINSIDGERILDETDIRQCFTYNITARYQSPESDKEGPIASIINFHKRIQPIVKIDININEIGYVYTTLHLIAHIEKCGIKIEPFSIQPTCNFTTSSNFNSIVAVGNDETPSIETKTISSSATLTSSSNHTLTDTAMRNSPVPLIDSAIDTFTETSSTTSDTTDPTTKTTTIEGSTTTEDETTDTITKETTRTTEDTTTYTTDPTTKTTTVEGSTTTEDATTDTITKETTRTTEDTTTYTTDPTTKTTTIEGSTTTEDATTDTITETTTKEITRTTEDTTTDTTDSTTTETTITTEDPTTTETITDTTTETATVTTEDTTTEAVTGDPPLPFKAFSFPECPLEEAKVFKMTFIPYFKSG</sequence>
<feature type="compositionally biased region" description="Low complexity" evidence="1">
    <location>
        <begin position="334"/>
        <end position="362"/>
    </location>
</feature>
<feature type="non-terminal residue" evidence="2">
    <location>
        <position position="497"/>
    </location>
</feature>
<feature type="compositionally biased region" description="Low complexity" evidence="1">
    <location>
        <begin position="419"/>
        <end position="465"/>
    </location>
</feature>
<feature type="compositionally biased region" description="Low complexity" evidence="1">
    <location>
        <begin position="373"/>
        <end position="405"/>
    </location>
</feature>
<accession>A0A0T6AZQ2</accession>
<gene>
    <name evidence="2" type="ORF">AMK59_6381</name>
</gene>
<protein>
    <submittedName>
        <fullName evidence="2">Uncharacterized protein</fullName>
    </submittedName>
</protein>
<evidence type="ECO:0000313" key="2">
    <source>
        <dbReference type="EMBL" id="KRT80119.1"/>
    </source>
</evidence>
<proteinExistence type="predicted"/>
<reference evidence="2 3" key="1">
    <citation type="submission" date="2015-09" db="EMBL/GenBank/DDBJ databases">
        <title>Draft genome of the scarab beetle Oryctes borbonicus.</title>
        <authorList>
            <person name="Meyer J.M."/>
            <person name="Markov G.V."/>
            <person name="Baskaran P."/>
            <person name="Herrmann M."/>
            <person name="Sommer R.J."/>
            <person name="Roedelsperger C."/>
        </authorList>
    </citation>
    <scope>NUCLEOTIDE SEQUENCE [LARGE SCALE GENOMIC DNA]</scope>
    <source>
        <strain evidence="2">OB123</strain>
        <tissue evidence="2">Whole animal</tissue>
    </source>
</reference>
<feature type="non-terminal residue" evidence="2">
    <location>
        <position position="1"/>
    </location>
</feature>
<feature type="compositionally biased region" description="Basic and acidic residues" evidence="1">
    <location>
        <begin position="406"/>
        <end position="415"/>
    </location>
</feature>
<dbReference type="EMBL" id="LJIG01022525">
    <property type="protein sequence ID" value="KRT80119.1"/>
    <property type="molecule type" value="Genomic_DNA"/>
</dbReference>
<feature type="compositionally biased region" description="Basic and acidic residues" evidence="1">
    <location>
        <begin position="324"/>
        <end position="333"/>
    </location>
</feature>
<dbReference type="Proteomes" id="UP000051574">
    <property type="component" value="Unassembled WGS sequence"/>
</dbReference>
<dbReference type="AlphaFoldDB" id="A0A0T6AZQ2"/>